<evidence type="ECO:0000256" key="2">
    <source>
        <dbReference type="SAM" id="Coils"/>
    </source>
</evidence>
<organism evidence="5 6">
    <name type="scientific">Mannheimia haemolytica</name>
    <name type="common">Pasteurella haemolytica</name>
    <dbReference type="NCBI Taxonomy" id="75985"/>
    <lineage>
        <taxon>Bacteria</taxon>
        <taxon>Pseudomonadati</taxon>
        <taxon>Pseudomonadota</taxon>
        <taxon>Gammaproteobacteria</taxon>
        <taxon>Pasteurellales</taxon>
        <taxon>Pasteurellaceae</taxon>
        <taxon>Mannheimia</taxon>
    </lineage>
</organism>
<dbReference type="Pfam" id="PF02698">
    <property type="entry name" value="DUF218"/>
    <property type="match status" value="1"/>
</dbReference>
<name>A0A378NFJ9_MANHA</name>
<dbReference type="SUPFAM" id="SSF48452">
    <property type="entry name" value="TPR-like"/>
    <property type="match status" value="1"/>
</dbReference>
<dbReference type="PANTHER" id="PTHR30336">
    <property type="entry name" value="INNER MEMBRANE PROTEIN, PROBABLE PERMEASE"/>
    <property type="match status" value="1"/>
</dbReference>
<dbReference type="PROSITE" id="PS51208">
    <property type="entry name" value="AUTOTRANSPORTER"/>
    <property type="match status" value="1"/>
</dbReference>
<feature type="repeat" description="TPR" evidence="1">
    <location>
        <begin position="108"/>
        <end position="141"/>
    </location>
</feature>
<dbReference type="InterPro" id="IPR036709">
    <property type="entry name" value="Autotransporte_beta_dom_sf"/>
</dbReference>
<dbReference type="SUPFAM" id="SSF103515">
    <property type="entry name" value="Autotransporter"/>
    <property type="match status" value="1"/>
</dbReference>
<dbReference type="InterPro" id="IPR003848">
    <property type="entry name" value="DUF218"/>
</dbReference>
<dbReference type="Proteomes" id="UP000254031">
    <property type="component" value="Unassembled WGS sequence"/>
</dbReference>
<reference evidence="5 6" key="1">
    <citation type="submission" date="2018-06" db="EMBL/GenBank/DDBJ databases">
        <authorList>
            <consortium name="Pathogen Informatics"/>
            <person name="Doyle S."/>
        </authorList>
    </citation>
    <scope>NUCLEOTIDE SEQUENCE [LARGE SCALE GENOMIC DNA]</scope>
    <source>
        <strain evidence="5 6">NCTC9380</strain>
    </source>
</reference>
<dbReference type="NCBIfam" id="TIGR01414">
    <property type="entry name" value="autotrans_barl"/>
    <property type="match status" value="1"/>
</dbReference>
<gene>
    <name evidence="5" type="ORF">NCTC9380_02530</name>
</gene>
<dbReference type="EMBL" id="UGPL01000006">
    <property type="protein sequence ID" value="STY67180.1"/>
    <property type="molecule type" value="Genomic_DNA"/>
</dbReference>
<dbReference type="AlphaFoldDB" id="A0A378NFJ9"/>
<evidence type="ECO:0000313" key="6">
    <source>
        <dbReference type="Proteomes" id="UP000254031"/>
    </source>
</evidence>
<keyword evidence="3" id="KW-0732">Signal</keyword>
<dbReference type="PANTHER" id="PTHR30336:SF4">
    <property type="entry name" value="ENVELOPE BIOGENESIS FACTOR ELYC"/>
    <property type="match status" value="1"/>
</dbReference>
<dbReference type="InterPro" id="IPR006315">
    <property type="entry name" value="OM_autotransptr_brl_dom"/>
</dbReference>
<evidence type="ECO:0000256" key="3">
    <source>
        <dbReference type="SAM" id="SignalP"/>
    </source>
</evidence>
<dbReference type="GO" id="GO:0005886">
    <property type="term" value="C:plasma membrane"/>
    <property type="evidence" value="ECO:0007669"/>
    <property type="project" value="TreeGrafter"/>
</dbReference>
<dbReference type="RefSeq" id="WP_006251837.1">
    <property type="nucleotide sequence ID" value="NZ_CP017484.1"/>
</dbReference>
<dbReference type="GO" id="GO:0000270">
    <property type="term" value="P:peptidoglycan metabolic process"/>
    <property type="evidence" value="ECO:0007669"/>
    <property type="project" value="TreeGrafter"/>
</dbReference>
<dbReference type="InterPro" id="IPR005546">
    <property type="entry name" value="Autotransporte_beta"/>
</dbReference>
<dbReference type="Gene3D" id="2.40.128.130">
    <property type="entry name" value="Autotransporter beta-domain"/>
    <property type="match status" value="1"/>
</dbReference>
<protein>
    <submittedName>
        <fullName evidence="5">Type V secretory pathway, adhesin AidA</fullName>
    </submittedName>
</protein>
<evidence type="ECO:0000313" key="5">
    <source>
        <dbReference type="EMBL" id="STY67180.1"/>
    </source>
</evidence>
<feature type="coiled-coil region" evidence="2">
    <location>
        <begin position="368"/>
        <end position="459"/>
    </location>
</feature>
<feature type="signal peptide" evidence="3">
    <location>
        <begin position="1"/>
        <end position="23"/>
    </location>
</feature>
<dbReference type="Pfam" id="PF03797">
    <property type="entry name" value="Autotransporter"/>
    <property type="match status" value="1"/>
</dbReference>
<proteinExistence type="predicted"/>
<evidence type="ECO:0000256" key="1">
    <source>
        <dbReference type="PROSITE-ProRule" id="PRU00339"/>
    </source>
</evidence>
<dbReference type="GO" id="GO:0019867">
    <property type="term" value="C:outer membrane"/>
    <property type="evidence" value="ECO:0007669"/>
    <property type="project" value="InterPro"/>
</dbReference>
<dbReference type="InterPro" id="IPR019734">
    <property type="entry name" value="TPR_rpt"/>
</dbReference>
<accession>A0A378NFJ9</accession>
<dbReference type="Gene3D" id="1.25.40.10">
    <property type="entry name" value="Tetratricopeptide repeat domain"/>
    <property type="match status" value="1"/>
</dbReference>
<dbReference type="GO" id="GO:0043164">
    <property type="term" value="P:Gram-negative-bacterium-type cell wall biogenesis"/>
    <property type="evidence" value="ECO:0007669"/>
    <property type="project" value="TreeGrafter"/>
</dbReference>
<dbReference type="InterPro" id="IPR011990">
    <property type="entry name" value="TPR-like_helical_dom_sf"/>
</dbReference>
<dbReference type="InterPro" id="IPR051599">
    <property type="entry name" value="Cell_Envelope_Assoc"/>
</dbReference>
<sequence length="715" mass="81188">MKRLRYSYLALILGSALPLSAYADGYLSNDNIRQFDARFNFFLANPLPAPIAKADGRGEAIENLVVKYASDYLNDIYLKEDVIRFRRWQWQDLYTSLDLKTKQKPDYLNTYRLQAEAYFINKQYQEALSQLDQILRRNPNDVHAMAMSVVASRVLENPNTEAERLLALYQISPSIAQKVQQYLHFTDTMLAASYGSEPQTTMIPDTIAVFGQSPNPDGTPSKGLLQRLEKTKEMAAKFPNAKIILSGGPVRYIYAEADVMKKWLIENGVDESRLLLDDVARDTPGNAVGIIDFMKEYGGRKVLGIGTILHLPRAMSVLKSYADSIGYELEIDSAGGGSPPNEKNKKGEALYTFVNVARAMGLFTLGDFENLLAKEQAEKEQREALEKAQQNYLEKLVAERDQAVKNAENSANELEVARQALETAKQAHQQAEEELNKELSKTQEQLKQSTEALSRLIIKQNNPFSEHYVVQLNLMEQATYDLYRRLAEIEHTQDWNLWLSDSLSKYRLKNRSTEDYHLLHIGLDHQVSHNWSIGGVFGISQGQIENRTHKVKGTSAGIYAGYRPTSGLFWTNFFNYSHFTNQSGVTKRDNNAYSLSSEIGRNIVMSHQWQITPKLQLGWAKAGSARMFWAGTGLRLGKVIELNAIKLKPYADISYRFRNRHIDTLDSLSDRHRNVISIGVQAVGNRHYFAIEGSMLHGDALKRSYGLHANYHYQW</sequence>
<evidence type="ECO:0000259" key="4">
    <source>
        <dbReference type="PROSITE" id="PS51208"/>
    </source>
</evidence>
<keyword evidence="1" id="KW-0802">TPR repeat</keyword>
<dbReference type="PROSITE" id="PS50005">
    <property type="entry name" value="TPR"/>
    <property type="match status" value="1"/>
</dbReference>
<feature type="chain" id="PRO_5016995044" evidence="3">
    <location>
        <begin position="24"/>
        <end position="715"/>
    </location>
</feature>
<dbReference type="SMART" id="SM00869">
    <property type="entry name" value="Autotransporter"/>
    <property type="match status" value="1"/>
</dbReference>
<feature type="domain" description="Autotransporter" evidence="4">
    <location>
        <begin position="490"/>
        <end position="715"/>
    </location>
</feature>
<dbReference type="CDD" id="cd06259">
    <property type="entry name" value="YdcF-like"/>
    <property type="match status" value="1"/>
</dbReference>
<keyword evidence="2" id="KW-0175">Coiled coil</keyword>